<gene>
    <name evidence="2" type="ORF">UU03_C0006G0002</name>
</gene>
<organism evidence="2 3">
    <name type="scientific">Candidatus Woesebacteria bacterium GW2011_GWA1_40_45</name>
    <dbReference type="NCBI Taxonomy" id="1618554"/>
    <lineage>
        <taxon>Bacteria</taxon>
        <taxon>Candidatus Woeseibacteriota</taxon>
    </lineage>
</organism>
<dbReference type="Pfam" id="PF03091">
    <property type="entry name" value="CutA1"/>
    <property type="match status" value="1"/>
</dbReference>
<dbReference type="SUPFAM" id="SSF54913">
    <property type="entry name" value="GlnB-like"/>
    <property type="match status" value="1"/>
</dbReference>
<accession>A0A0G0SEI0</accession>
<comment type="similarity">
    <text evidence="1">Belongs to the CutA family.</text>
</comment>
<dbReference type="PANTHER" id="PTHR23419:SF8">
    <property type="entry name" value="FI09726P"/>
    <property type="match status" value="1"/>
</dbReference>
<dbReference type="GO" id="GO:0010038">
    <property type="term" value="P:response to metal ion"/>
    <property type="evidence" value="ECO:0007669"/>
    <property type="project" value="InterPro"/>
</dbReference>
<dbReference type="EMBL" id="LBZB01000006">
    <property type="protein sequence ID" value="KKR63348.1"/>
    <property type="molecule type" value="Genomic_DNA"/>
</dbReference>
<sequence>MTDLILIYITCESVEQAKKIGKHLLNKRLCTCVNIFPHMQPIFWWPPKEGKLEESKEVVLLVKTLENKFDEIEKEVRKIHTYPVPCLIAIPVTKLNKDYYEWIKGEINEQS</sequence>
<dbReference type="AlphaFoldDB" id="A0A0G0SEI0"/>
<reference evidence="2 3" key="1">
    <citation type="journal article" date="2015" name="Nature">
        <title>rRNA introns, odd ribosomes, and small enigmatic genomes across a large radiation of phyla.</title>
        <authorList>
            <person name="Brown C.T."/>
            <person name="Hug L.A."/>
            <person name="Thomas B.C."/>
            <person name="Sharon I."/>
            <person name="Castelle C.J."/>
            <person name="Singh A."/>
            <person name="Wilkins M.J."/>
            <person name="Williams K.H."/>
            <person name="Banfield J.F."/>
        </authorList>
    </citation>
    <scope>NUCLEOTIDE SEQUENCE [LARGE SCALE GENOMIC DNA]</scope>
</reference>
<evidence type="ECO:0000313" key="3">
    <source>
        <dbReference type="Proteomes" id="UP000034613"/>
    </source>
</evidence>
<evidence type="ECO:0000313" key="2">
    <source>
        <dbReference type="EMBL" id="KKR63348.1"/>
    </source>
</evidence>
<proteinExistence type="inferred from homology"/>
<protein>
    <submittedName>
        <fullName evidence="2">CutA1 divalent ion tolerance protein</fullName>
    </submittedName>
</protein>
<dbReference type="PANTHER" id="PTHR23419">
    <property type="entry name" value="DIVALENT CATION TOLERANCE CUTA-RELATED"/>
    <property type="match status" value="1"/>
</dbReference>
<dbReference type="InterPro" id="IPR015867">
    <property type="entry name" value="N-reg_PII/ATP_PRibTrfase_C"/>
</dbReference>
<dbReference type="InterPro" id="IPR004323">
    <property type="entry name" value="Ion_tolerance_CutA"/>
</dbReference>
<name>A0A0G0SEI0_9BACT</name>
<comment type="caution">
    <text evidence="2">The sequence shown here is derived from an EMBL/GenBank/DDBJ whole genome shotgun (WGS) entry which is preliminary data.</text>
</comment>
<dbReference type="InterPro" id="IPR011322">
    <property type="entry name" value="N-reg_PII-like_a/b"/>
</dbReference>
<dbReference type="GO" id="GO:0005507">
    <property type="term" value="F:copper ion binding"/>
    <property type="evidence" value="ECO:0007669"/>
    <property type="project" value="TreeGrafter"/>
</dbReference>
<dbReference type="Proteomes" id="UP000034613">
    <property type="component" value="Unassembled WGS sequence"/>
</dbReference>
<evidence type="ECO:0000256" key="1">
    <source>
        <dbReference type="ARBA" id="ARBA00010169"/>
    </source>
</evidence>
<dbReference type="Gene3D" id="3.30.70.120">
    <property type="match status" value="1"/>
</dbReference>